<keyword evidence="5" id="KW-0802">TPR repeat</keyword>
<evidence type="ECO:0000259" key="11">
    <source>
        <dbReference type="PROSITE" id="PS51459"/>
    </source>
</evidence>
<dbReference type="EMBL" id="NRST01000001">
    <property type="protein sequence ID" value="PAW55633.1"/>
    <property type="molecule type" value="Genomic_DNA"/>
</dbReference>
<evidence type="ECO:0000256" key="5">
    <source>
        <dbReference type="ARBA" id="ARBA00022803"/>
    </source>
</evidence>
<protein>
    <recommendedName>
        <fullName evidence="11">Fido domain-containing protein</fullName>
    </recommendedName>
</protein>
<dbReference type="InterPro" id="IPR040198">
    <property type="entry name" value="Fido_containing"/>
</dbReference>
<feature type="binding site" evidence="10">
    <location>
        <begin position="76"/>
        <end position="79"/>
    </location>
    <ligand>
        <name>ATP</name>
        <dbReference type="ChEBI" id="CHEBI:30616"/>
    </ligand>
</feature>
<dbReference type="Pfam" id="PF02661">
    <property type="entry name" value="Fic"/>
    <property type="match status" value="1"/>
</dbReference>
<dbReference type="Proteomes" id="UP000217830">
    <property type="component" value="Unassembled WGS sequence"/>
</dbReference>
<reference evidence="12 13" key="1">
    <citation type="submission" date="2017-08" db="EMBL/GenBank/DDBJ databases">
        <title>Draft Genome Sequence of Pseudomonas moraviensis TYU6, isolated from Taxus cuspidata by using PacBio Single-Molecule Real-Time Technology.</title>
        <authorList>
            <person name="Baek K.-H."/>
            <person name="Mishra A.K."/>
        </authorList>
    </citation>
    <scope>NUCLEOTIDE SEQUENCE [LARGE SCALE GENOMIC DNA]</scope>
    <source>
        <strain evidence="12 13">TYU6</strain>
    </source>
</reference>
<dbReference type="PANTHER" id="PTHR13504:SF34">
    <property type="entry name" value="PROTEIN ADENYLYLTRANSFERASE FICD"/>
    <property type="match status" value="1"/>
</dbReference>
<dbReference type="InterPro" id="IPR036597">
    <property type="entry name" value="Fido-like_dom_sf"/>
</dbReference>
<accession>A0A2A2PJS2</accession>
<dbReference type="GO" id="GO:0005524">
    <property type="term" value="F:ATP binding"/>
    <property type="evidence" value="ECO:0007669"/>
    <property type="project" value="UniProtKB-KW"/>
</dbReference>
<evidence type="ECO:0000256" key="2">
    <source>
        <dbReference type="ARBA" id="ARBA00022692"/>
    </source>
</evidence>
<feature type="domain" description="Fido" evidence="11">
    <location>
        <begin position="46"/>
        <end position="192"/>
    </location>
</feature>
<dbReference type="AlphaFoldDB" id="A0A2A2PJS2"/>
<evidence type="ECO:0000313" key="13">
    <source>
        <dbReference type="Proteomes" id="UP000217830"/>
    </source>
</evidence>
<keyword evidence="4 10" id="KW-0547">Nucleotide-binding</keyword>
<dbReference type="Gene3D" id="1.10.3290.10">
    <property type="entry name" value="Fido-like domain"/>
    <property type="match status" value="1"/>
</dbReference>
<dbReference type="RefSeq" id="WP_095667586.1">
    <property type="nucleotide sequence ID" value="NZ_NRSS01000004.1"/>
</dbReference>
<keyword evidence="13" id="KW-1185">Reference proteome</keyword>
<gene>
    <name evidence="12" type="ORF">CKQ80_10050</name>
</gene>
<keyword evidence="6 10" id="KW-0067">ATP-binding</keyword>
<sequence length="210" mass="23723">MILFELCGNTEQNPVYQELEVSNGNRQYDFLRSIVGAALAVDRAFLSNHIIKALNFHAITCLHTNAGEYRPCQVVVGNHMPPEHYRVEALMDDFVNIVNRSWEQSDPVTLTAYVLWRLNHIHPFINGNGRTARAACYFVLCVKSGSWLPGTTILPELICRNRDEYVDALQRVDASLPTGKLDLSPLHDLLVRLITEQLSTQQPPADKPQD</sequence>
<comment type="caution">
    <text evidence="12">The sequence shown here is derived from an EMBL/GenBank/DDBJ whole genome shotgun (WGS) entry which is preliminary data.</text>
</comment>
<dbReference type="PANTHER" id="PTHR13504">
    <property type="entry name" value="FIDO DOMAIN-CONTAINING PROTEIN DDB_G0283145"/>
    <property type="match status" value="1"/>
</dbReference>
<organism evidence="12 13">
    <name type="scientific">Pseudomonas moraviensis</name>
    <dbReference type="NCBI Taxonomy" id="321662"/>
    <lineage>
        <taxon>Bacteria</taxon>
        <taxon>Pseudomonadati</taxon>
        <taxon>Pseudomonadota</taxon>
        <taxon>Gammaproteobacteria</taxon>
        <taxon>Pseudomonadales</taxon>
        <taxon>Pseudomonadaceae</taxon>
        <taxon>Pseudomonas</taxon>
    </lineage>
</organism>
<evidence type="ECO:0000256" key="3">
    <source>
        <dbReference type="ARBA" id="ARBA00022737"/>
    </source>
</evidence>
<evidence type="ECO:0000256" key="4">
    <source>
        <dbReference type="ARBA" id="ARBA00022741"/>
    </source>
</evidence>
<dbReference type="InterPro" id="IPR003812">
    <property type="entry name" value="Fido"/>
</dbReference>
<feature type="active site" evidence="9">
    <location>
        <position position="122"/>
    </location>
</feature>
<evidence type="ECO:0000256" key="1">
    <source>
        <dbReference type="ARBA" id="ARBA00004167"/>
    </source>
</evidence>
<dbReference type="GO" id="GO:0016020">
    <property type="term" value="C:membrane"/>
    <property type="evidence" value="ECO:0007669"/>
    <property type="project" value="UniProtKB-SubCell"/>
</dbReference>
<comment type="subcellular location">
    <subcellularLocation>
        <location evidence="1">Membrane</location>
        <topology evidence="1">Single-pass membrane protein</topology>
    </subcellularLocation>
</comment>
<evidence type="ECO:0000256" key="10">
    <source>
        <dbReference type="PIRSR" id="PIRSR640198-2"/>
    </source>
</evidence>
<keyword evidence="8" id="KW-0472">Membrane</keyword>
<keyword evidence="2" id="KW-0812">Transmembrane</keyword>
<evidence type="ECO:0000256" key="9">
    <source>
        <dbReference type="PIRSR" id="PIRSR640198-1"/>
    </source>
</evidence>
<evidence type="ECO:0000313" key="12">
    <source>
        <dbReference type="EMBL" id="PAW55633.1"/>
    </source>
</evidence>
<evidence type="ECO:0000256" key="6">
    <source>
        <dbReference type="ARBA" id="ARBA00022840"/>
    </source>
</evidence>
<keyword evidence="7" id="KW-1133">Transmembrane helix</keyword>
<keyword evidence="3" id="KW-0677">Repeat</keyword>
<name>A0A2A2PJS2_9PSED</name>
<proteinExistence type="predicted"/>
<dbReference type="SUPFAM" id="SSF140931">
    <property type="entry name" value="Fic-like"/>
    <property type="match status" value="1"/>
</dbReference>
<evidence type="ECO:0000256" key="8">
    <source>
        <dbReference type="ARBA" id="ARBA00023136"/>
    </source>
</evidence>
<dbReference type="PROSITE" id="PS51459">
    <property type="entry name" value="FIDO"/>
    <property type="match status" value="1"/>
</dbReference>
<evidence type="ECO:0000256" key="7">
    <source>
        <dbReference type="ARBA" id="ARBA00022989"/>
    </source>
</evidence>